<name>A0ABW9JFG0_9SPHI</name>
<dbReference type="EMBL" id="SRMP02000008">
    <property type="protein sequence ID" value="MFN0291035.1"/>
    <property type="molecule type" value="Genomic_DNA"/>
</dbReference>
<dbReference type="Proteomes" id="UP001517367">
    <property type="component" value="Unassembled WGS sequence"/>
</dbReference>
<accession>A0ABW9JFG0</accession>
<evidence type="ECO:0008006" key="3">
    <source>
        <dbReference type="Google" id="ProtNLM"/>
    </source>
</evidence>
<organism evidence="1 2">
    <name type="scientific">Pedobacter helvus</name>
    <dbReference type="NCBI Taxonomy" id="2563444"/>
    <lineage>
        <taxon>Bacteria</taxon>
        <taxon>Pseudomonadati</taxon>
        <taxon>Bacteroidota</taxon>
        <taxon>Sphingobacteriia</taxon>
        <taxon>Sphingobacteriales</taxon>
        <taxon>Sphingobacteriaceae</taxon>
        <taxon>Pedobacter</taxon>
    </lineage>
</organism>
<proteinExistence type="predicted"/>
<dbReference type="RefSeq" id="WP_138730245.1">
    <property type="nucleotide sequence ID" value="NZ_SRMP02000008.1"/>
</dbReference>
<reference evidence="1 2" key="1">
    <citation type="submission" date="2024-12" db="EMBL/GenBank/DDBJ databases">
        <authorList>
            <person name="Hu S."/>
        </authorList>
    </citation>
    <scope>NUCLEOTIDE SEQUENCE [LARGE SCALE GENOMIC DNA]</scope>
    <source>
        <strain evidence="1 2">P-25</strain>
    </source>
</reference>
<comment type="caution">
    <text evidence="1">The sequence shown here is derived from an EMBL/GenBank/DDBJ whole genome shotgun (WGS) entry which is preliminary data.</text>
</comment>
<sequence length="198" mass="23159">MKRSIIIRRILLASLLVAVLILKFYDSKHNKVSKVHQDFTKKSQYVTFSETDTIWFSHSSIIILDKPSKYLHQKAPKLLAKGKIGFEFYNREIYRKLEMELDGKIKIIDMFSQSGIPAGVFNDTFETSGYNYKLIGRYQSRITEEPYICMYQDLNGQSIIEAHYFGGFNNLRLIKVYTNDANHSFNFSNPEKLFLKDK</sequence>
<evidence type="ECO:0000313" key="1">
    <source>
        <dbReference type="EMBL" id="MFN0291035.1"/>
    </source>
</evidence>
<keyword evidence="2" id="KW-1185">Reference proteome</keyword>
<gene>
    <name evidence="1" type="ORF">E5L68_006510</name>
</gene>
<protein>
    <recommendedName>
        <fullName evidence="3">Outer membrane lipoprotein carrier protein LolA</fullName>
    </recommendedName>
</protein>
<evidence type="ECO:0000313" key="2">
    <source>
        <dbReference type="Proteomes" id="UP001517367"/>
    </source>
</evidence>